<keyword evidence="14" id="KW-0829">Tyrosine-protein kinase</keyword>
<name>A0A2G6K9T6_9BACT</name>
<evidence type="ECO:0000256" key="3">
    <source>
        <dbReference type="ARBA" id="ARBA00008883"/>
    </source>
</evidence>
<evidence type="ECO:0000256" key="2">
    <source>
        <dbReference type="ARBA" id="ARBA00007316"/>
    </source>
</evidence>
<keyword evidence="6" id="KW-0997">Cell inner membrane</keyword>
<evidence type="ECO:0000256" key="15">
    <source>
        <dbReference type="ARBA" id="ARBA00051245"/>
    </source>
</evidence>
<organism evidence="22 23">
    <name type="scientific">candidate division KSB3 bacterium</name>
    <dbReference type="NCBI Taxonomy" id="2044937"/>
    <lineage>
        <taxon>Bacteria</taxon>
        <taxon>candidate division KSB3</taxon>
    </lineage>
</organism>
<evidence type="ECO:0000256" key="14">
    <source>
        <dbReference type="ARBA" id="ARBA00023137"/>
    </source>
</evidence>
<evidence type="ECO:0000256" key="8">
    <source>
        <dbReference type="ARBA" id="ARBA00022692"/>
    </source>
</evidence>
<evidence type="ECO:0000256" key="1">
    <source>
        <dbReference type="ARBA" id="ARBA00004429"/>
    </source>
</evidence>
<keyword evidence="10" id="KW-0418">Kinase</keyword>
<accession>A0A2G6K9T6</accession>
<feature type="domain" description="Tyrosine-protein kinase G-rich" evidence="21">
    <location>
        <begin position="390"/>
        <end position="461"/>
    </location>
</feature>
<dbReference type="InterPro" id="IPR027417">
    <property type="entry name" value="P-loop_NTPase"/>
</dbReference>
<keyword evidence="16" id="KW-0175">Coiled coil</keyword>
<reference evidence="22 23" key="1">
    <citation type="submission" date="2017-10" db="EMBL/GenBank/DDBJ databases">
        <title>Novel microbial diversity and functional potential in the marine mammal oral microbiome.</title>
        <authorList>
            <person name="Dudek N.K."/>
            <person name="Sun C.L."/>
            <person name="Burstein D."/>
            <person name="Kantor R.S."/>
            <person name="Aliaga Goltsman D.S."/>
            <person name="Bik E.M."/>
            <person name="Thomas B.C."/>
            <person name="Banfield J.F."/>
            <person name="Relman D.A."/>
        </authorList>
    </citation>
    <scope>NUCLEOTIDE SEQUENCE [LARGE SCALE GENOMIC DNA]</scope>
    <source>
        <strain evidence="22">DOLJORAL78_47_16</strain>
    </source>
</reference>
<dbReference type="PANTHER" id="PTHR32309:SF13">
    <property type="entry name" value="FERRIC ENTEROBACTIN TRANSPORT PROTEIN FEPE"/>
    <property type="match status" value="1"/>
</dbReference>
<comment type="catalytic activity">
    <reaction evidence="15">
        <text>L-tyrosyl-[protein] + ATP = O-phospho-L-tyrosyl-[protein] + ADP + H(+)</text>
        <dbReference type="Rhea" id="RHEA:10596"/>
        <dbReference type="Rhea" id="RHEA-COMP:10136"/>
        <dbReference type="Rhea" id="RHEA-COMP:20101"/>
        <dbReference type="ChEBI" id="CHEBI:15378"/>
        <dbReference type="ChEBI" id="CHEBI:30616"/>
        <dbReference type="ChEBI" id="CHEBI:46858"/>
        <dbReference type="ChEBI" id="CHEBI:61978"/>
        <dbReference type="ChEBI" id="CHEBI:456216"/>
        <dbReference type="EC" id="2.7.10.2"/>
    </reaction>
</comment>
<dbReference type="InterPro" id="IPR005702">
    <property type="entry name" value="Wzc-like_C"/>
</dbReference>
<feature type="domain" description="AAA" evidence="20">
    <location>
        <begin position="551"/>
        <end position="666"/>
    </location>
</feature>
<dbReference type="GO" id="GO:0005524">
    <property type="term" value="F:ATP binding"/>
    <property type="evidence" value="ECO:0007669"/>
    <property type="project" value="UniProtKB-KW"/>
</dbReference>
<dbReference type="InterPro" id="IPR050445">
    <property type="entry name" value="Bact_polysacc_biosynth/exp"/>
</dbReference>
<comment type="caution">
    <text evidence="22">The sequence shown here is derived from an EMBL/GenBank/DDBJ whole genome shotgun (WGS) entry which is preliminary data.</text>
</comment>
<evidence type="ECO:0000313" key="22">
    <source>
        <dbReference type="EMBL" id="PIE32421.1"/>
    </source>
</evidence>
<evidence type="ECO:0000259" key="19">
    <source>
        <dbReference type="Pfam" id="PF02706"/>
    </source>
</evidence>
<dbReference type="Pfam" id="PF13807">
    <property type="entry name" value="GNVR"/>
    <property type="match status" value="1"/>
</dbReference>
<dbReference type="GO" id="GO:0004713">
    <property type="term" value="F:protein tyrosine kinase activity"/>
    <property type="evidence" value="ECO:0007669"/>
    <property type="project" value="UniProtKB-KW"/>
</dbReference>
<feature type="region of interest" description="Disordered" evidence="17">
    <location>
        <begin position="735"/>
        <end position="775"/>
    </location>
</feature>
<keyword evidence="11" id="KW-0067">ATP-binding</keyword>
<feature type="domain" description="Polysaccharide chain length determinant N-terminal" evidence="19">
    <location>
        <begin position="5"/>
        <end position="96"/>
    </location>
</feature>
<feature type="coiled-coil region" evidence="16">
    <location>
        <begin position="354"/>
        <end position="381"/>
    </location>
</feature>
<dbReference type="InterPro" id="IPR032807">
    <property type="entry name" value="GNVR"/>
</dbReference>
<dbReference type="Pfam" id="PF02706">
    <property type="entry name" value="Wzz"/>
    <property type="match status" value="1"/>
</dbReference>
<evidence type="ECO:0000256" key="11">
    <source>
        <dbReference type="ARBA" id="ARBA00022840"/>
    </source>
</evidence>
<keyword evidence="5" id="KW-1003">Cell membrane</keyword>
<keyword evidence="12 18" id="KW-1133">Transmembrane helix</keyword>
<evidence type="ECO:0000256" key="6">
    <source>
        <dbReference type="ARBA" id="ARBA00022519"/>
    </source>
</evidence>
<keyword evidence="8 18" id="KW-0812">Transmembrane</keyword>
<keyword evidence="7" id="KW-0808">Transferase</keyword>
<dbReference type="PANTHER" id="PTHR32309">
    <property type="entry name" value="TYROSINE-PROTEIN KINASE"/>
    <property type="match status" value="1"/>
</dbReference>
<dbReference type="Proteomes" id="UP000230821">
    <property type="component" value="Unassembled WGS sequence"/>
</dbReference>
<evidence type="ECO:0000256" key="9">
    <source>
        <dbReference type="ARBA" id="ARBA00022741"/>
    </source>
</evidence>
<dbReference type="Gene3D" id="3.40.50.300">
    <property type="entry name" value="P-loop containing nucleotide triphosphate hydrolases"/>
    <property type="match status" value="1"/>
</dbReference>
<protein>
    <recommendedName>
        <fullName evidence="4">non-specific protein-tyrosine kinase</fullName>
        <ecNumber evidence="4">2.7.10.2</ecNumber>
    </recommendedName>
</protein>
<dbReference type="FunFam" id="3.40.50.300:FF:000527">
    <property type="entry name" value="Tyrosine-protein kinase etk"/>
    <property type="match status" value="1"/>
</dbReference>
<evidence type="ECO:0000256" key="18">
    <source>
        <dbReference type="SAM" id="Phobius"/>
    </source>
</evidence>
<dbReference type="GO" id="GO:0042802">
    <property type="term" value="F:identical protein binding"/>
    <property type="evidence" value="ECO:0007669"/>
    <property type="project" value="UniProtKB-ARBA"/>
</dbReference>
<comment type="similarity">
    <text evidence="2">Belongs to the CpsD/CapB family.</text>
</comment>
<dbReference type="InterPro" id="IPR003856">
    <property type="entry name" value="LPS_length_determ_N"/>
</dbReference>
<evidence type="ECO:0000313" key="23">
    <source>
        <dbReference type="Proteomes" id="UP000230821"/>
    </source>
</evidence>
<evidence type="ECO:0000256" key="13">
    <source>
        <dbReference type="ARBA" id="ARBA00023136"/>
    </source>
</evidence>
<dbReference type="NCBIfam" id="TIGR01007">
    <property type="entry name" value="eps_fam"/>
    <property type="match status" value="1"/>
</dbReference>
<evidence type="ECO:0000256" key="16">
    <source>
        <dbReference type="SAM" id="Coils"/>
    </source>
</evidence>
<proteinExistence type="inferred from homology"/>
<evidence type="ECO:0000256" key="5">
    <source>
        <dbReference type="ARBA" id="ARBA00022475"/>
    </source>
</evidence>
<comment type="subcellular location">
    <subcellularLocation>
        <location evidence="1">Cell inner membrane</location>
        <topology evidence="1">Multi-pass membrane protein</topology>
    </subcellularLocation>
</comment>
<dbReference type="GO" id="GO:0005886">
    <property type="term" value="C:plasma membrane"/>
    <property type="evidence" value="ECO:0007669"/>
    <property type="project" value="UniProtKB-SubCell"/>
</dbReference>
<feature type="compositionally biased region" description="Low complexity" evidence="17">
    <location>
        <begin position="742"/>
        <end position="751"/>
    </location>
</feature>
<dbReference type="SUPFAM" id="SSF52540">
    <property type="entry name" value="P-loop containing nucleoside triphosphate hydrolases"/>
    <property type="match status" value="1"/>
</dbReference>
<evidence type="ECO:0000259" key="21">
    <source>
        <dbReference type="Pfam" id="PF13807"/>
    </source>
</evidence>
<keyword evidence="13 18" id="KW-0472">Membrane</keyword>
<sequence>MLQEDIHLKDYIRIIKKRQWVILTFFIVIVVSVTITSFLSDSIYKSTSRILIEKDNPNVLSFKEVLALDSADTDYYQTQYTILKSRSLAKEVLEQLGLMGEALQGQSSGFSIRGMLSGTLTLLGLRKPLTEEAKIRIKEQQAIDRFLDTTIDIEPIKGSRLVDVSAFSTDQELAMKIANAVVDTYIKQSLGAKLSASQNAIGWLEAQLKDSQQKVAESEAALLAYKEEHGIISVEDRQNIVMQKLSELNTAVSNARIKRIAVETQYRQIKGYLAQDGTDASSESIQSLESMSLVINNPLIQKLKVDLSSLESELSELLKKFRSKHPNVIAIRSQIQSVHKRIQAEIGQIIASIKNEYELALAQEQEMMVALELQKQEALDLNQKAITYGVLERDAESNKRVYNALLQRTKETTVTEQLETSNIRIIDRATIPNYPVAPRKKLNIFLAMTVGLMMGTAFAFFFEYIDNSIKTPDDIKQYLKIPFLGFIPKVAYGSGGPPAHRTVHHPVDTVVAVDPKSTVSEAYRSLRTNVMFSSLERGPIILVTSAGPTEGKSITVANLAITMAQSGSRTLIIDCDLRKPRIHRIFNIPGNTGGFSDMIATLGSNGARVTVKRTKIPNLDIIPCGKIPPNPSELLSSPRAKILIEALGKKYDKILVDSPPVNVVTDPVILSQVAGGVIMIIRAGETGRDVVRRARDQLLDVNAKILGGVLNSVDMQKDHYYYYSYYHNYYYQEDEKSDNRNGSRSNGNRANGKFDYAGARAQTKKRFTRESGHRT</sequence>
<evidence type="ECO:0000259" key="20">
    <source>
        <dbReference type="Pfam" id="PF13614"/>
    </source>
</evidence>
<dbReference type="EMBL" id="PDSK01000114">
    <property type="protein sequence ID" value="PIE32421.1"/>
    <property type="molecule type" value="Genomic_DNA"/>
</dbReference>
<evidence type="ECO:0000256" key="10">
    <source>
        <dbReference type="ARBA" id="ARBA00022777"/>
    </source>
</evidence>
<evidence type="ECO:0000256" key="12">
    <source>
        <dbReference type="ARBA" id="ARBA00022989"/>
    </source>
</evidence>
<evidence type="ECO:0000256" key="4">
    <source>
        <dbReference type="ARBA" id="ARBA00011903"/>
    </source>
</evidence>
<dbReference type="InterPro" id="IPR025669">
    <property type="entry name" value="AAA_dom"/>
</dbReference>
<dbReference type="CDD" id="cd05387">
    <property type="entry name" value="BY-kinase"/>
    <property type="match status" value="1"/>
</dbReference>
<dbReference type="EC" id="2.7.10.2" evidence="4"/>
<dbReference type="AlphaFoldDB" id="A0A2G6K9T6"/>
<evidence type="ECO:0000256" key="7">
    <source>
        <dbReference type="ARBA" id="ARBA00022679"/>
    </source>
</evidence>
<keyword evidence="9" id="KW-0547">Nucleotide-binding</keyword>
<gene>
    <name evidence="22" type="ORF">CSA56_15545</name>
</gene>
<evidence type="ECO:0000256" key="17">
    <source>
        <dbReference type="SAM" id="MobiDB-lite"/>
    </source>
</evidence>
<feature type="transmembrane region" description="Helical" evidence="18">
    <location>
        <begin position="20"/>
        <end position="39"/>
    </location>
</feature>
<comment type="similarity">
    <text evidence="3">Belongs to the etk/wzc family.</text>
</comment>
<dbReference type="Pfam" id="PF13614">
    <property type="entry name" value="AAA_31"/>
    <property type="match status" value="1"/>
</dbReference>